<dbReference type="EMBL" id="JACVVK020000286">
    <property type="protein sequence ID" value="KAK7480197.1"/>
    <property type="molecule type" value="Genomic_DNA"/>
</dbReference>
<sequence length="89" mass="9839">MTCFPAYLQLCTVRYYHGTCISSQKTVERYSFVPKMIVAIRDKNGHGHTAAVTVIQNAIAPSYKQLFQSELKKSKAGHSLSLSCLGVSE</sequence>
<gene>
    <name evidence="1" type="ORF">BaRGS_00028582</name>
</gene>
<organism evidence="1 2">
    <name type="scientific">Batillaria attramentaria</name>
    <dbReference type="NCBI Taxonomy" id="370345"/>
    <lineage>
        <taxon>Eukaryota</taxon>
        <taxon>Metazoa</taxon>
        <taxon>Spiralia</taxon>
        <taxon>Lophotrochozoa</taxon>
        <taxon>Mollusca</taxon>
        <taxon>Gastropoda</taxon>
        <taxon>Caenogastropoda</taxon>
        <taxon>Sorbeoconcha</taxon>
        <taxon>Cerithioidea</taxon>
        <taxon>Batillariidae</taxon>
        <taxon>Batillaria</taxon>
    </lineage>
</organism>
<protein>
    <recommendedName>
        <fullName evidence="3">MULE transposase domain-containing protein</fullName>
    </recommendedName>
</protein>
<comment type="caution">
    <text evidence="1">The sequence shown here is derived from an EMBL/GenBank/DDBJ whole genome shotgun (WGS) entry which is preliminary data.</text>
</comment>
<evidence type="ECO:0008006" key="3">
    <source>
        <dbReference type="Google" id="ProtNLM"/>
    </source>
</evidence>
<accession>A0ABD0JZQ9</accession>
<dbReference type="Proteomes" id="UP001519460">
    <property type="component" value="Unassembled WGS sequence"/>
</dbReference>
<proteinExistence type="predicted"/>
<keyword evidence="2" id="KW-1185">Reference proteome</keyword>
<dbReference type="AlphaFoldDB" id="A0ABD0JZQ9"/>
<evidence type="ECO:0000313" key="2">
    <source>
        <dbReference type="Proteomes" id="UP001519460"/>
    </source>
</evidence>
<evidence type="ECO:0000313" key="1">
    <source>
        <dbReference type="EMBL" id="KAK7480197.1"/>
    </source>
</evidence>
<reference evidence="1 2" key="1">
    <citation type="journal article" date="2023" name="Sci. Data">
        <title>Genome assembly of the Korean intertidal mud-creeper Batillaria attramentaria.</title>
        <authorList>
            <person name="Patra A.K."/>
            <person name="Ho P.T."/>
            <person name="Jun S."/>
            <person name="Lee S.J."/>
            <person name="Kim Y."/>
            <person name="Won Y.J."/>
        </authorList>
    </citation>
    <scope>NUCLEOTIDE SEQUENCE [LARGE SCALE GENOMIC DNA]</scope>
    <source>
        <strain evidence="1">Wonlab-2016</strain>
    </source>
</reference>
<name>A0ABD0JZQ9_9CAEN</name>